<feature type="transmembrane region" description="Helical" evidence="8">
    <location>
        <begin position="251"/>
        <end position="269"/>
    </location>
</feature>
<evidence type="ECO:0000313" key="10">
    <source>
        <dbReference type="Proteomes" id="UP000189464"/>
    </source>
</evidence>
<feature type="transmembrane region" description="Helical" evidence="8">
    <location>
        <begin position="303"/>
        <end position="322"/>
    </location>
</feature>
<feature type="transmembrane region" description="Helical" evidence="8">
    <location>
        <begin position="180"/>
        <end position="203"/>
    </location>
</feature>
<dbReference type="GO" id="GO:0005886">
    <property type="term" value="C:plasma membrane"/>
    <property type="evidence" value="ECO:0007669"/>
    <property type="project" value="UniProtKB-SubCell"/>
</dbReference>
<keyword evidence="7 8" id="KW-0472">Membrane</keyword>
<feature type="transmembrane region" description="Helical" evidence="8">
    <location>
        <begin position="54"/>
        <end position="75"/>
    </location>
</feature>
<dbReference type="AlphaFoldDB" id="A0A1S6IVI4"/>
<feature type="transmembrane region" description="Helical" evidence="8">
    <location>
        <begin position="275"/>
        <end position="291"/>
    </location>
</feature>
<dbReference type="Proteomes" id="UP000189464">
    <property type="component" value="Chromosome"/>
</dbReference>
<gene>
    <name evidence="9" type="ORF">B0537_06710</name>
</gene>
<feature type="transmembrane region" description="Helical" evidence="8">
    <location>
        <begin position="6"/>
        <end position="23"/>
    </location>
</feature>
<evidence type="ECO:0000256" key="4">
    <source>
        <dbReference type="ARBA" id="ARBA00022692"/>
    </source>
</evidence>
<dbReference type="InterPro" id="IPR000802">
    <property type="entry name" value="Arsenical_pump_ArsB"/>
</dbReference>
<keyword evidence="5" id="KW-0059">Arsenical resistance</keyword>
<evidence type="ECO:0000256" key="1">
    <source>
        <dbReference type="ARBA" id="ARBA00004651"/>
    </source>
</evidence>
<dbReference type="STRING" id="1833852.B0537_06710"/>
<comment type="subcellular location">
    <subcellularLocation>
        <location evidence="1">Cell membrane</location>
        <topology evidence="1">Multi-pass membrane protein</topology>
    </subcellularLocation>
</comment>
<dbReference type="PANTHER" id="PTHR43302">
    <property type="entry name" value="TRANSPORTER ARSB-RELATED"/>
    <property type="match status" value="1"/>
</dbReference>
<feature type="transmembrane region" description="Helical" evidence="8">
    <location>
        <begin position="342"/>
        <end position="360"/>
    </location>
</feature>
<protein>
    <submittedName>
        <fullName evidence="9">Arsenic transporter</fullName>
    </submittedName>
</protein>
<evidence type="ECO:0000256" key="6">
    <source>
        <dbReference type="ARBA" id="ARBA00022989"/>
    </source>
</evidence>
<evidence type="ECO:0000256" key="7">
    <source>
        <dbReference type="ARBA" id="ARBA00023136"/>
    </source>
</evidence>
<organism evidence="9 10">
    <name type="scientific">Desulforamulus ferrireducens</name>
    <dbReference type="NCBI Taxonomy" id="1833852"/>
    <lineage>
        <taxon>Bacteria</taxon>
        <taxon>Bacillati</taxon>
        <taxon>Bacillota</taxon>
        <taxon>Clostridia</taxon>
        <taxon>Eubacteriales</taxon>
        <taxon>Peptococcaceae</taxon>
        <taxon>Desulforamulus</taxon>
    </lineage>
</organism>
<dbReference type="KEGG" id="dfg:B0537_06710"/>
<accession>A0A1S6IVI4</accession>
<dbReference type="CDD" id="cd01118">
    <property type="entry name" value="ArsB_permease"/>
    <property type="match status" value="1"/>
</dbReference>
<proteinExistence type="inferred from homology"/>
<feature type="transmembrane region" description="Helical" evidence="8">
    <location>
        <begin position="30"/>
        <end position="48"/>
    </location>
</feature>
<feature type="transmembrane region" description="Helical" evidence="8">
    <location>
        <begin position="96"/>
        <end position="114"/>
    </location>
</feature>
<name>A0A1S6IVI4_9FIRM</name>
<sequence>MLNTETTLTLTIFLCTVLFLIWRPRGLNESIPTSIGALGIFLIGAVSISDVYKILGIVTGASITIISTIIMSIVLESVGFFRWSAYNVVIKAKGSGRLLFWYIMALCFFMTMFFNNDGSILITTPIIIEALALLNLKTHQKIPYLMGGALVATAASAPIGVSNLANLIALKIVGLDLVTYAKIMFTPSMLGILCLSSLIYFYYQKDIPEHISIRARSKGHSKKFGQANLIPPHPLLNKNQAIAVDWSMFKFYIAIIVVVRSSFFALSGAGIPIEWMAILGAIIMIVARWWRQGTGIQDVIQKTPWHILIFAFSMYVIIYGLRNMGFTDILVNLLREPVASDHYSAIFIMGIALTVMSNIFNNLPAVMLGTISLTEMGLEPYTMQIAYLANIIGSDIGSLIMPMGTLATLIWMFILKKHKIPITWRQYLSVTLVVIPISLLVSLLSLYLWSELISYTGQLAG</sequence>
<dbReference type="GO" id="GO:0015105">
    <property type="term" value="F:arsenite transmembrane transporter activity"/>
    <property type="evidence" value="ECO:0007669"/>
    <property type="project" value="InterPro"/>
</dbReference>
<feature type="transmembrane region" description="Helical" evidence="8">
    <location>
        <begin position="148"/>
        <end position="168"/>
    </location>
</feature>
<dbReference type="Pfam" id="PF02040">
    <property type="entry name" value="ArsB"/>
    <property type="match status" value="1"/>
</dbReference>
<keyword evidence="3" id="KW-1003">Cell membrane</keyword>
<evidence type="ECO:0000256" key="5">
    <source>
        <dbReference type="ARBA" id="ARBA00022849"/>
    </source>
</evidence>
<keyword evidence="10" id="KW-1185">Reference proteome</keyword>
<dbReference type="PRINTS" id="PR00758">
    <property type="entry name" value="ARSENICPUMP"/>
</dbReference>
<evidence type="ECO:0000256" key="8">
    <source>
        <dbReference type="SAM" id="Phobius"/>
    </source>
</evidence>
<feature type="transmembrane region" description="Helical" evidence="8">
    <location>
        <begin position="427"/>
        <end position="449"/>
    </location>
</feature>
<dbReference type="GO" id="GO:0046685">
    <property type="term" value="P:response to arsenic-containing substance"/>
    <property type="evidence" value="ECO:0007669"/>
    <property type="project" value="UniProtKB-KW"/>
</dbReference>
<dbReference type="RefSeq" id="WP_077713826.1">
    <property type="nucleotide sequence ID" value="NZ_CP019698.1"/>
</dbReference>
<comment type="similarity">
    <text evidence="2">Belongs to the ArsB family.</text>
</comment>
<feature type="transmembrane region" description="Helical" evidence="8">
    <location>
        <begin position="396"/>
        <end position="415"/>
    </location>
</feature>
<evidence type="ECO:0000256" key="3">
    <source>
        <dbReference type="ARBA" id="ARBA00022475"/>
    </source>
</evidence>
<keyword evidence="6 8" id="KW-1133">Transmembrane helix</keyword>
<keyword evidence="4 8" id="KW-0812">Transmembrane</keyword>
<dbReference type="PANTHER" id="PTHR43302:SF6">
    <property type="entry name" value="ARSENICAL PUMP MEMBRANE PROTEIN-RELATED"/>
    <property type="match status" value="1"/>
</dbReference>
<evidence type="ECO:0000256" key="2">
    <source>
        <dbReference type="ARBA" id="ARBA00006433"/>
    </source>
</evidence>
<dbReference type="OrthoDB" id="9774335at2"/>
<reference evidence="9 10" key="1">
    <citation type="journal article" date="2016" name="Int. J. Syst. Evol. Microbiol.">
        <title>Desulfotomaculum ferrireducens sp. nov., a moderately thermophilic sulfate-reducing and dissimilatory Fe(III)-reducing bacterium isolated from compost.</title>
        <authorList>
            <person name="Yang G."/>
            <person name="Guo J."/>
            <person name="Zhuang L."/>
            <person name="Yuan Y."/>
            <person name="Zhou S."/>
        </authorList>
    </citation>
    <scope>NUCLEOTIDE SEQUENCE [LARGE SCALE GENOMIC DNA]</scope>
    <source>
        <strain evidence="9 10">GSS09</strain>
    </source>
</reference>
<evidence type="ECO:0000313" key="9">
    <source>
        <dbReference type="EMBL" id="AQS58799.1"/>
    </source>
</evidence>
<dbReference type="EMBL" id="CP019698">
    <property type="protein sequence ID" value="AQS58799.1"/>
    <property type="molecule type" value="Genomic_DNA"/>
</dbReference>